<feature type="transmembrane region" description="Helical" evidence="1">
    <location>
        <begin position="12"/>
        <end position="32"/>
    </location>
</feature>
<feature type="transmembrane region" description="Helical" evidence="1">
    <location>
        <begin position="113"/>
        <end position="130"/>
    </location>
</feature>
<feature type="transmembrane region" description="Helical" evidence="1">
    <location>
        <begin position="151"/>
        <end position="171"/>
    </location>
</feature>
<comment type="caution">
    <text evidence="2">The sequence shown here is derived from an EMBL/GenBank/DDBJ whole genome shotgun (WGS) entry which is preliminary data.</text>
</comment>
<accession>A0A7C3J551</accession>
<dbReference type="InterPro" id="IPR038330">
    <property type="entry name" value="TspO/MBR-related_sf"/>
</dbReference>
<feature type="transmembrane region" description="Helical" evidence="1">
    <location>
        <begin position="177"/>
        <end position="198"/>
    </location>
</feature>
<dbReference type="Gene3D" id="1.20.1260.100">
    <property type="entry name" value="TspO/MBR protein"/>
    <property type="match status" value="1"/>
</dbReference>
<sequence length="255" mass="27369">MSTTDSTPLKIANLVAFLLTATINLFASFEGINGISTGQVSDLYPTAITPAGFTFTIWTAIYGLLLAFSIFQFLPRNKGKDFVGRIGFLFVLSCLINVTWLFLWHYFMITTSVVLMLALLICLALIYIRLEIGKSRVSVGEKLAVHLPFSVYLGWITVATIANISSALVAVGWDGFGIAPATWGVLVIAVAVLITVLVIAMRKDVGFSIVLIWALFGIMSKQTDSGIVLACQASVAIIAVALSLSLVISRKIAAG</sequence>
<dbReference type="PANTHER" id="PTHR33802">
    <property type="entry name" value="SI:CH211-161H7.5-RELATED"/>
    <property type="match status" value="1"/>
</dbReference>
<dbReference type="EMBL" id="DSTX01000013">
    <property type="protein sequence ID" value="HFK21285.1"/>
    <property type="molecule type" value="Genomic_DNA"/>
</dbReference>
<proteinExistence type="predicted"/>
<evidence type="ECO:0000256" key="1">
    <source>
        <dbReference type="SAM" id="Phobius"/>
    </source>
</evidence>
<feature type="transmembrane region" description="Helical" evidence="1">
    <location>
        <begin position="205"/>
        <end position="221"/>
    </location>
</feature>
<keyword evidence="1" id="KW-0472">Membrane</keyword>
<evidence type="ECO:0000313" key="2">
    <source>
        <dbReference type="EMBL" id="HFK21285.1"/>
    </source>
</evidence>
<name>A0A7C3J551_9CREN</name>
<keyword evidence="1" id="KW-1133">Transmembrane helix</keyword>
<gene>
    <name evidence="2" type="ORF">ENS19_08440</name>
</gene>
<feature type="transmembrane region" description="Helical" evidence="1">
    <location>
        <begin position="52"/>
        <end position="74"/>
    </location>
</feature>
<organism evidence="2">
    <name type="scientific">Candidatus Methanomethylicus mesodigestus</name>
    <dbReference type="NCBI Taxonomy" id="1867258"/>
    <lineage>
        <taxon>Archaea</taxon>
        <taxon>Thermoproteota</taxon>
        <taxon>Methanosuratincolia</taxon>
        <taxon>Candidatus Methanomethylicales</taxon>
        <taxon>Candidatus Methanomethylicaceae</taxon>
        <taxon>Candidatus Methanomethylicus</taxon>
    </lineage>
</organism>
<keyword evidence="1" id="KW-0812">Transmembrane</keyword>
<feature type="transmembrane region" description="Helical" evidence="1">
    <location>
        <begin position="86"/>
        <end position="107"/>
    </location>
</feature>
<dbReference type="PANTHER" id="PTHR33802:SF1">
    <property type="entry name" value="XK-RELATED PROTEIN"/>
    <property type="match status" value="1"/>
</dbReference>
<feature type="transmembrane region" description="Helical" evidence="1">
    <location>
        <begin position="227"/>
        <end position="248"/>
    </location>
</feature>
<protein>
    <submittedName>
        <fullName evidence="2">Tryptophan-rich sensory protein</fullName>
    </submittedName>
</protein>
<reference evidence="2" key="1">
    <citation type="journal article" date="2020" name="mSystems">
        <title>Genome- and Community-Level Interaction Insights into Carbon Utilization and Element Cycling Functions of Hydrothermarchaeota in Hydrothermal Sediment.</title>
        <authorList>
            <person name="Zhou Z."/>
            <person name="Liu Y."/>
            <person name="Xu W."/>
            <person name="Pan J."/>
            <person name="Luo Z.H."/>
            <person name="Li M."/>
        </authorList>
    </citation>
    <scope>NUCLEOTIDE SEQUENCE [LARGE SCALE GENOMIC DNA]</scope>
    <source>
        <strain evidence="2">SpSt-468</strain>
    </source>
</reference>
<dbReference type="AlphaFoldDB" id="A0A7C3J551"/>